<protein>
    <submittedName>
        <fullName evidence="1">Uncharacterized protein</fullName>
    </submittedName>
</protein>
<sequence length="172" mass="18996">MRLQALTAGGGASDDVALVHRLRDRGLLGNGSDTDVGLDRWCTASERSLPDAQRTARAACRALFPDDLPAFEDPFLRAIQAHGVHAVVYERLLLCLDFNAALRRRDPSLEFGRIRAGNIIDWFAIRWGRGDLEDAVLERGFAGVGDFVAAARPFCLFDKSFCRLPPLVMRSP</sequence>
<accession>A0ABW2H5H2</accession>
<dbReference type="Proteomes" id="UP001596392">
    <property type="component" value="Unassembled WGS sequence"/>
</dbReference>
<gene>
    <name evidence="1" type="ORF">ACFQO7_33990</name>
</gene>
<reference evidence="2" key="1">
    <citation type="journal article" date="2019" name="Int. J. Syst. Evol. Microbiol.">
        <title>The Global Catalogue of Microorganisms (GCM) 10K type strain sequencing project: providing services to taxonomists for standard genome sequencing and annotation.</title>
        <authorList>
            <consortium name="The Broad Institute Genomics Platform"/>
            <consortium name="The Broad Institute Genome Sequencing Center for Infectious Disease"/>
            <person name="Wu L."/>
            <person name="Ma J."/>
        </authorList>
    </citation>
    <scope>NUCLEOTIDE SEQUENCE [LARGE SCALE GENOMIC DNA]</scope>
    <source>
        <strain evidence="2">CGMCC 1.9106</strain>
    </source>
</reference>
<name>A0ABW2H5H2_9ACTN</name>
<comment type="caution">
    <text evidence="1">The sequence shown here is derived from an EMBL/GenBank/DDBJ whole genome shotgun (WGS) entry which is preliminary data.</text>
</comment>
<organism evidence="1 2">
    <name type="scientific">Catellatospora aurea</name>
    <dbReference type="NCBI Taxonomy" id="1337874"/>
    <lineage>
        <taxon>Bacteria</taxon>
        <taxon>Bacillati</taxon>
        <taxon>Actinomycetota</taxon>
        <taxon>Actinomycetes</taxon>
        <taxon>Micromonosporales</taxon>
        <taxon>Micromonosporaceae</taxon>
        <taxon>Catellatospora</taxon>
    </lineage>
</organism>
<evidence type="ECO:0000313" key="2">
    <source>
        <dbReference type="Proteomes" id="UP001596392"/>
    </source>
</evidence>
<dbReference type="RefSeq" id="WP_376810225.1">
    <property type="nucleotide sequence ID" value="NZ_JBHTAC010000058.1"/>
</dbReference>
<keyword evidence="2" id="KW-1185">Reference proteome</keyword>
<evidence type="ECO:0000313" key="1">
    <source>
        <dbReference type="EMBL" id="MFC7247500.1"/>
    </source>
</evidence>
<proteinExistence type="predicted"/>
<dbReference type="EMBL" id="JBHTAC010000058">
    <property type="protein sequence ID" value="MFC7247500.1"/>
    <property type="molecule type" value="Genomic_DNA"/>
</dbReference>